<evidence type="ECO:0000313" key="3">
    <source>
        <dbReference type="EMBL" id="NKZ08707.1"/>
    </source>
</evidence>
<dbReference type="GO" id="GO:0016491">
    <property type="term" value="F:oxidoreductase activity"/>
    <property type="evidence" value="ECO:0007669"/>
    <property type="project" value="UniProtKB-KW"/>
</dbReference>
<dbReference type="RefSeq" id="WP_067638300.1">
    <property type="nucleotide sequence ID" value="NZ_JAAXPI010000094.1"/>
</dbReference>
<evidence type="ECO:0000313" key="4">
    <source>
        <dbReference type="Proteomes" id="UP000579250"/>
    </source>
</evidence>
<dbReference type="AlphaFoldDB" id="A0A846ZAE3"/>
<dbReference type="Pfam" id="PF03807">
    <property type="entry name" value="F420_oxidored"/>
    <property type="match status" value="1"/>
</dbReference>
<dbReference type="InterPro" id="IPR036291">
    <property type="entry name" value="NAD(P)-bd_dom_sf"/>
</dbReference>
<dbReference type="SUPFAM" id="SSF51735">
    <property type="entry name" value="NAD(P)-binding Rossmann-fold domains"/>
    <property type="match status" value="1"/>
</dbReference>
<organism evidence="3 4">
    <name type="scientific">Actinomadura latina</name>
    <dbReference type="NCBI Taxonomy" id="163603"/>
    <lineage>
        <taxon>Bacteria</taxon>
        <taxon>Bacillati</taxon>
        <taxon>Actinomycetota</taxon>
        <taxon>Actinomycetes</taxon>
        <taxon>Streptosporangiales</taxon>
        <taxon>Thermomonosporaceae</taxon>
        <taxon>Actinomadura</taxon>
    </lineage>
</organism>
<keyword evidence="1" id="KW-0560">Oxidoreductase</keyword>
<accession>A0A846ZAE3</accession>
<keyword evidence="4" id="KW-1185">Reference proteome</keyword>
<dbReference type="EMBL" id="JAAXPI010000094">
    <property type="protein sequence ID" value="NKZ08707.1"/>
    <property type="molecule type" value="Genomic_DNA"/>
</dbReference>
<evidence type="ECO:0000256" key="1">
    <source>
        <dbReference type="ARBA" id="ARBA00023002"/>
    </source>
</evidence>
<reference evidence="3 4" key="1">
    <citation type="submission" date="2020-04" db="EMBL/GenBank/DDBJ databases">
        <title>MicrobeNet Type strains.</title>
        <authorList>
            <person name="Nicholson A.C."/>
        </authorList>
    </citation>
    <scope>NUCLEOTIDE SEQUENCE [LARGE SCALE GENOMIC DNA]</scope>
    <source>
        <strain evidence="3 4">ATCC BAA-277</strain>
    </source>
</reference>
<name>A0A846ZAE3_9ACTN</name>
<evidence type="ECO:0000259" key="2">
    <source>
        <dbReference type="Pfam" id="PF03807"/>
    </source>
</evidence>
<comment type="caution">
    <text evidence="3">The sequence shown here is derived from an EMBL/GenBank/DDBJ whole genome shotgun (WGS) entry which is preliminary data.</text>
</comment>
<protein>
    <submittedName>
        <fullName evidence="3">NAD(P)-binding domain-containing protein</fullName>
    </submittedName>
</protein>
<sequence length="212" mass="21648">MRIAVLGTGEVGRGLATALVGAGHEVAVGSRTADNARAVEWAREHGGRHGDFAGVCRDAEVVVNATNGAASLEALGAAGDLAGRVVVDVANPLDFSAGFPPAVMAPGGLSLAERIQEALPGARVVKTLNTMTSAVMVRPSSVPGEHVVFVSGDDEGAKKVAAELLGGLGWPGERIVDLGPLSTARAVEQLVSLWLVLFGRLGTPSFNFGVHR</sequence>
<proteinExistence type="predicted"/>
<dbReference type="PANTHER" id="PTHR14239">
    <property type="entry name" value="DUDULIN-RELATED"/>
    <property type="match status" value="1"/>
</dbReference>
<dbReference type="InterPro" id="IPR028939">
    <property type="entry name" value="P5C_Rdtase_cat_N"/>
</dbReference>
<feature type="domain" description="Pyrroline-5-carboxylate reductase catalytic N-terminal" evidence="2">
    <location>
        <begin position="2"/>
        <end position="92"/>
    </location>
</feature>
<dbReference type="Proteomes" id="UP000579250">
    <property type="component" value="Unassembled WGS sequence"/>
</dbReference>
<dbReference type="Gene3D" id="3.40.50.720">
    <property type="entry name" value="NAD(P)-binding Rossmann-like Domain"/>
    <property type="match status" value="1"/>
</dbReference>
<gene>
    <name evidence="3" type="ORF">HGB48_33950</name>
</gene>
<dbReference type="InterPro" id="IPR051267">
    <property type="entry name" value="STEAP_metalloreductase"/>
</dbReference>